<dbReference type="PROSITE" id="PS51340">
    <property type="entry name" value="MOSC"/>
    <property type="match status" value="1"/>
</dbReference>
<accession>A0ABQ9EUU9</accession>
<comment type="caution">
    <text evidence="2">The sequence shown here is derived from an EMBL/GenBank/DDBJ whole genome shotgun (WGS) entry which is preliminary data.</text>
</comment>
<evidence type="ECO:0000313" key="2">
    <source>
        <dbReference type="EMBL" id="KAJ8308973.1"/>
    </source>
</evidence>
<evidence type="ECO:0000313" key="3">
    <source>
        <dbReference type="Proteomes" id="UP001217089"/>
    </source>
</evidence>
<dbReference type="Pfam" id="PF03473">
    <property type="entry name" value="MOSC"/>
    <property type="match status" value="1"/>
</dbReference>
<feature type="domain" description="MOSC" evidence="1">
    <location>
        <begin position="76"/>
        <end position="203"/>
    </location>
</feature>
<dbReference type="Proteomes" id="UP001217089">
    <property type="component" value="Unassembled WGS sequence"/>
</dbReference>
<gene>
    <name evidence="2" type="ORF">KUTeg_013847</name>
</gene>
<dbReference type="SUPFAM" id="SSF141673">
    <property type="entry name" value="MOSC N-terminal domain-like"/>
    <property type="match status" value="1"/>
</dbReference>
<dbReference type="EMBL" id="JARBDR010000657">
    <property type="protein sequence ID" value="KAJ8308973.1"/>
    <property type="molecule type" value="Genomic_DNA"/>
</dbReference>
<protein>
    <recommendedName>
        <fullName evidence="1">MOSC domain-containing protein</fullName>
    </recommendedName>
</protein>
<keyword evidence="3" id="KW-1185">Reference proteome</keyword>
<dbReference type="Pfam" id="PF03476">
    <property type="entry name" value="MOSC_N"/>
    <property type="match status" value="1"/>
</dbReference>
<evidence type="ECO:0000259" key="1">
    <source>
        <dbReference type="PROSITE" id="PS51340"/>
    </source>
</evidence>
<name>A0ABQ9EUU9_TEGGR</name>
<reference evidence="2 3" key="1">
    <citation type="submission" date="2022-12" db="EMBL/GenBank/DDBJ databases">
        <title>Chromosome-level genome of Tegillarca granosa.</title>
        <authorList>
            <person name="Kim J."/>
        </authorList>
    </citation>
    <scope>NUCLEOTIDE SEQUENCE [LARGE SCALE GENOMIC DNA]</scope>
    <source>
        <strain evidence="2">Teg-2019</strain>
        <tissue evidence="2">Adductor muscle</tissue>
    </source>
</reference>
<dbReference type="InterPro" id="IPR005302">
    <property type="entry name" value="MoCF_Sase_C"/>
</dbReference>
<proteinExistence type="predicted"/>
<sequence length="203" mass="23427">MDESTQFAFALLAGAAVKWISAEWFRKKKEKQFERVGTLSALNLHWMITRPNGDFLTQRQEPKMALITASIHGFGETISKPWTVEKKPIIGSENSCNWKIYIWYAQQMAAFADFCGYLVLPDASVQDLNTRLSSPVTIKNFRPNIVVAGTNPFDEDNWEEIKIGDDVYLRSDVFQHMAIPLYLVLMRHWTEVEIFPLEILFMC</sequence>
<organism evidence="2 3">
    <name type="scientific">Tegillarca granosa</name>
    <name type="common">Malaysian cockle</name>
    <name type="synonym">Anadara granosa</name>
    <dbReference type="NCBI Taxonomy" id="220873"/>
    <lineage>
        <taxon>Eukaryota</taxon>
        <taxon>Metazoa</taxon>
        <taxon>Spiralia</taxon>
        <taxon>Lophotrochozoa</taxon>
        <taxon>Mollusca</taxon>
        <taxon>Bivalvia</taxon>
        <taxon>Autobranchia</taxon>
        <taxon>Pteriomorphia</taxon>
        <taxon>Arcoida</taxon>
        <taxon>Arcoidea</taxon>
        <taxon>Arcidae</taxon>
        <taxon>Tegillarca</taxon>
    </lineage>
</organism>
<dbReference type="InterPro" id="IPR005303">
    <property type="entry name" value="MOCOS_middle"/>
</dbReference>